<keyword evidence="3 5" id="KW-0808">Transferase</keyword>
<gene>
    <name evidence="5" type="ORF">MX635_07980</name>
</gene>
<evidence type="ECO:0000313" key="6">
    <source>
        <dbReference type="Proteomes" id="UP001249945"/>
    </source>
</evidence>
<comment type="similarity">
    <text evidence="1">Belongs to the glycosyltransferase 2 family.</text>
</comment>
<organism evidence="5 6">
    <name type="scientific">Carnobacterium divergens</name>
    <name type="common">Lactobacillus divergens</name>
    <dbReference type="NCBI Taxonomy" id="2748"/>
    <lineage>
        <taxon>Bacteria</taxon>
        <taxon>Bacillati</taxon>
        <taxon>Bacillota</taxon>
        <taxon>Bacilli</taxon>
        <taxon>Lactobacillales</taxon>
        <taxon>Carnobacteriaceae</taxon>
        <taxon>Carnobacterium</taxon>
    </lineage>
</organism>
<keyword evidence="2 5" id="KW-0328">Glycosyltransferase</keyword>
<proteinExistence type="inferred from homology"/>
<dbReference type="GO" id="GO:0016757">
    <property type="term" value="F:glycosyltransferase activity"/>
    <property type="evidence" value="ECO:0007669"/>
    <property type="project" value="UniProtKB-KW"/>
</dbReference>
<accession>A0AAW8R9F6</accession>
<dbReference type="SUPFAM" id="SSF53448">
    <property type="entry name" value="Nucleotide-diphospho-sugar transferases"/>
    <property type="match status" value="1"/>
</dbReference>
<dbReference type="Gene3D" id="3.90.550.10">
    <property type="entry name" value="Spore Coat Polysaccharide Biosynthesis Protein SpsA, Chain A"/>
    <property type="match status" value="1"/>
</dbReference>
<sequence>MLKIGLFIPTYNAGEEFSQVLDLINQQSEQLTDKYIIDSSSTDNTVAIAKDKGFNVDVIKSSEFTHGKVRTDAAKKLAHCDYLIYMTQDVYLQPNAINELIYFIQKHETVGVAYGKQEVDKKTGNIFEERARQFNYGDQELIKTIDQVDEYGVKIYFSSDAFAIYNCRLLAEINFFDESLMFGEDAYAAAHFIKKGYGVGYVPSAKVFHTHKFSLKNEYIRYIEIGKFHIQNAWLLKEFGSNESEGIKMVLNETGFLIKSGKILLIPYAYLRYVAKYLGYRKGMRQATKELKGE</sequence>
<feature type="domain" description="Glycosyltransferase 2-like" evidence="4">
    <location>
        <begin position="7"/>
        <end position="172"/>
    </location>
</feature>
<dbReference type="PANTHER" id="PTHR43630">
    <property type="entry name" value="POLY-BETA-1,6-N-ACETYL-D-GLUCOSAMINE SYNTHASE"/>
    <property type="match status" value="1"/>
</dbReference>
<evidence type="ECO:0000259" key="4">
    <source>
        <dbReference type="Pfam" id="PF00535"/>
    </source>
</evidence>
<evidence type="ECO:0000256" key="2">
    <source>
        <dbReference type="ARBA" id="ARBA00022676"/>
    </source>
</evidence>
<dbReference type="RefSeq" id="WP_311780487.1">
    <property type="nucleotide sequence ID" value="NZ_JALRMQ010000002.1"/>
</dbReference>
<dbReference type="InterPro" id="IPR001173">
    <property type="entry name" value="Glyco_trans_2-like"/>
</dbReference>
<dbReference type="PANTHER" id="PTHR43630:SF1">
    <property type="entry name" value="POLY-BETA-1,6-N-ACETYL-D-GLUCOSAMINE SYNTHASE"/>
    <property type="match status" value="1"/>
</dbReference>
<reference evidence="5" key="1">
    <citation type="submission" date="2022-04" db="EMBL/GenBank/DDBJ databases">
        <title>Draft genome sequences of lactic acid bacteria (LAB) strains involved in meat spoilage.</title>
        <authorList>
            <person name="Palevich N."/>
        </authorList>
    </citation>
    <scope>NUCLEOTIDE SEQUENCE</scope>
    <source>
        <strain evidence="5">9-14</strain>
    </source>
</reference>
<dbReference type="Proteomes" id="UP001249945">
    <property type="component" value="Unassembled WGS sequence"/>
</dbReference>
<dbReference type="InterPro" id="IPR029044">
    <property type="entry name" value="Nucleotide-diphossugar_trans"/>
</dbReference>
<evidence type="ECO:0000256" key="1">
    <source>
        <dbReference type="ARBA" id="ARBA00006739"/>
    </source>
</evidence>
<protein>
    <submittedName>
        <fullName evidence="5">Glycosyltransferase</fullName>
        <ecNumber evidence="5">2.4.-.-</ecNumber>
    </submittedName>
</protein>
<evidence type="ECO:0000313" key="5">
    <source>
        <dbReference type="EMBL" id="MDT1974324.1"/>
    </source>
</evidence>
<dbReference type="EC" id="2.4.-.-" evidence="5"/>
<dbReference type="AlphaFoldDB" id="A0AAW8R9F6"/>
<comment type="caution">
    <text evidence="5">The sequence shown here is derived from an EMBL/GenBank/DDBJ whole genome shotgun (WGS) entry which is preliminary data.</text>
</comment>
<dbReference type="EMBL" id="JALRMR010000008">
    <property type="protein sequence ID" value="MDT1974324.1"/>
    <property type="molecule type" value="Genomic_DNA"/>
</dbReference>
<name>A0AAW8R9F6_CARDV</name>
<dbReference type="Pfam" id="PF00535">
    <property type="entry name" value="Glycos_transf_2"/>
    <property type="match status" value="1"/>
</dbReference>
<evidence type="ECO:0000256" key="3">
    <source>
        <dbReference type="ARBA" id="ARBA00022679"/>
    </source>
</evidence>